<dbReference type="AlphaFoldDB" id="A0A509EHL6"/>
<feature type="compositionally biased region" description="Basic and acidic residues" evidence="1">
    <location>
        <begin position="71"/>
        <end position="80"/>
    </location>
</feature>
<evidence type="ECO:0000313" key="2">
    <source>
        <dbReference type="EMBL" id="VUD72949.1"/>
    </source>
</evidence>
<evidence type="ECO:0000313" key="3">
    <source>
        <dbReference type="Proteomes" id="UP000410984"/>
    </source>
</evidence>
<reference evidence="2 3" key="1">
    <citation type="submission" date="2019-06" db="EMBL/GenBank/DDBJ databases">
        <authorList>
            <person name="Rodrigo-Torres L."/>
            <person name="Arahal R. D."/>
            <person name="Lucena T."/>
        </authorList>
    </citation>
    <scope>NUCLEOTIDE SEQUENCE [LARGE SCALE GENOMIC DNA]</scope>
    <source>
        <strain evidence="2 3">SB0023/3</strain>
    </source>
</reference>
<proteinExistence type="predicted"/>
<gene>
    <name evidence="2" type="ORF">MET9862_03558</name>
</gene>
<organism evidence="2 3">
    <name type="scientific">Methylobacterium symbioticum</name>
    <dbReference type="NCBI Taxonomy" id="2584084"/>
    <lineage>
        <taxon>Bacteria</taxon>
        <taxon>Pseudomonadati</taxon>
        <taxon>Pseudomonadota</taxon>
        <taxon>Alphaproteobacteria</taxon>
        <taxon>Hyphomicrobiales</taxon>
        <taxon>Methylobacteriaceae</taxon>
        <taxon>Methylobacterium</taxon>
    </lineage>
</organism>
<accession>A0A509EHL6</accession>
<protein>
    <submittedName>
        <fullName evidence="2">Uncharacterized protein</fullName>
    </submittedName>
</protein>
<feature type="region of interest" description="Disordered" evidence="1">
    <location>
        <begin position="71"/>
        <end position="108"/>
    </location>
</feature>
<sequence>MRRAVIEAQVPREKVVEIERLAMALAARLRYAQMVSLPVPPEQVTALARAAQVLSESRVPPPSLIRQVLQEAEKGDRTPPEEPAPDTPGLLARLGRTLRRQSGSGESH</sequence>
<dbReference type="Proteomes" id="UP000410984">
    <property type="component" value="Unassembled WGS sequence"/>
</dbReference>
<dbReference type="RefSeq" id="WP_185156911.1">
    <property type="nucleotide sequence ID" value="NZ_CABFPH010000054.1"/>
</dbReference>
<evidence type="ECO:0000256" key="1">
    <source>
        <dbReference type="SAM" id="MobiDB-lite"/>
    </source>
</evidence>
<dbReference type="EMBL" id="CABFPH010000054">
    <property type="protein sequence ID" value="VUD72949.1"/>
    <property type="molecule type" value="Genomic_DNA"/>
</dbReference>
<keyword evidence="3" id="KW-1185">Reference proteome</keyword>
<name>A0A509EHL6_9HYPH</name>